<dbReference type="EMBL" id="CP018866">
    <property type="protein sequence ID" value="AST92473.1"/>
    <property type="molecule type" value="Genomic_DNA"/>
</dbReference>
<evidence type="ECO:0000313" key="4">
    <source>
        <dbReference type="EMBL" id="AST92473.1"/>
    </source>
</evidence>
<evidence type="ECO:0000256" key="3">
    <source>
        <dbReference type="PIRSR" id="PIRSR607837-1"/>
    </source>
</evidence>
<dbReference type="STRING" id="1314751.GCA_001591425_03275"/>
<keyword evidence="2 3" id="KW-0479">Metal-binding</keyword>
<organism evidence="4 5">
    <name type="scientific">Sutcliffiella cohnii</name>
    <dbReference type="NCBI Taxonomy" id="33932"/>
    <lineage>
        <taxon>Bacteria</taxon>
        <taxon>Bacillati</taxon>
        <taxon>Bacillota</taxon>
        <taxon>Bacilli</taxon>
        <taxon>Bacillales</taxon>
        <taxon>Bacillaceae</taxon>
        <taxon>Sutcliffiella</taxon>
    </lineage>
</organism>
<comment type="similarity">
    <text evidence="1">Belongs to the DinB family.</text>
</comment>
<evidence type="ECO:0000256" key="2">
    <source>
        <dbReference type="ARBA" id="ARBA00022723"/>
    </source>
</evidence>
<dbReference type="SUPFAM" id="SSF109854">
    <property type="entry name" value="DinB/YfiT-like putative metalloenzymes"/>
    <property type="match status" value="1"/>
</dbReference>
<gene>
    <name evidence="4" type="ORF">BC6307_14810</name>
</gene>
<dbReference type="RefSeq" id="WP_066418499.1">
    <property type="nucleotide sequence ID" value="NZ_CP018866.1"/>
</dbReference>
<name>A0A223KT27_9BACI</name>
<dbReference type="KEGG" id="bcoh:BC6307_14810"/>
<reference evidence="4 5" key="1">
    <citation type="submission" date="2016-12" db="EMBL/GenBank/DDBJ databases">
        <title>The whole genome sequencing and assembly of Bacillus cohnii DSM 6307T strain.</title>
        <authorList>
            <person name="Lee Y.-J."/>
            <person name="Yi H."/>
            <person name="Bahn Y.-S."/>
            <person name="Kim J.F."/>
            <person name="Lee D.-W."/>
        </authorList>
    </citation>
    <scope>NUCLEOTIDE SEQUENCE [LARGE SCALE GENOMIC DNA]</scope>
    <source>
        <strain evidence="4 5">DSM 6307</strain>
    </source>
</reference>
<keyword evidence="5" id="KW-1185">Reference proteome</keyword>
<protein>
    <recommendedName>
        <fullName evidence="6">Damage-inducible protein DinB</fullName>
    </recommendedName>
</protein>
<evidence type="ECO:0008006" key="6">
    <source>
        <dbReference type="Google" id="ProtNLM"/>
    </source>
</evidence>
<sequence>MFVSNKTIELKLDVKSPGSEKSVPTSANEIANAFRKIIDELKLEVDRKLTDEKLLEEVESFGRTTPRGALLKVLMDHSIHHRGQMTVLLRQAGLQVPGVMGPTKEDGLVN</sequence>
<dbReference type="Gene3D" id="1.20.120.450">
    <property type="entry name" value="dinb family like domain"/>
    <property type="match status" value="1"/>
</dbReference>
<evidence type="ECO:0000256" key="1">
    <source>
        <dbReference type="ARBA" id="ARBA00008635"/>
    </source>
</evidence>
<feature type="binding site" evidence="3">
    <location>
        <position position="77"/>
    </location>
    <ligand>
        <name>a divalent metal cation</name>
        <dbReference type="ChEBI" id="CHEBI:60240"/>
    </ligand>
</feature>
<dbReference type="InterPro" id="IPR034660">
    <property type="entry name" value="DinB/YfiT-like"/>
</dbReference>
<dbReference type="Proteomes" id="UP000215224">
    <property type="component" value="Chromosome"/>
</dbReference>
<dbReference type="GO" id="GO:0046872">
    <property type="term" value="F:metal ion binding"/>
    <property type="evidence" value="ECO:0007669"/>
    <property type="project" value="UniProtKB-KW"/>
</dbReference>
<feature type="binding site" evidence="3">
    <location>
        <position position="81"/>
    </location>
    <ligand>
        <name>a divalent metal cation</name>
        <dbReference type="ChEBI" id="CHEBI:60240"/>
    </ligand>
</feature>
<dbReference type="InterPro" id="IPR007837">
    <property type="entry name" value="DinB"/>
</dbReference>
<proteinExistence type="inferred from homology"/>
<dbReference type="AlphaFoldDB" id="A0A223KT27"/>
<evidence type="ECO:0000313" key="5">
    <source>
        <dbReference type="Proteomes" id="UP000215224"/>
    </source>
</evidence>
<dbReference type="Pfam" id="PF05163">
    <property type="entry name" value="DinB"/>
    <property type="match status" value="1"/>
</dbReference>
<accession>A0A223KT27</accession>